<reference evidence="7" key="1">
    <citation type="journal article" date="2020" name="Stud. Mycol.">
        <title>101 Dothideomycetes genomes: a test case for predicting lifestyles and emergence of pathogens.</title>
        <authorList>
            <person name="Haridas S."/>
            <person name="Albert R."/>
            <person name="Binder M."/>
            <person name="Bloem J."/>
            <person name="Labutti K."/>
            <person name="Salamov A."/>
            <person name="Andreopoulos B."/>
            <person name="Baker S."/>
            <person name="Barry K."/>
            <person name="Bills G."/>
            <person name="Bluhm B."/>
            <person name="Cannon C."/>
            <person name="Castanera R."/>
            <person name="Culley D."/>
            <person name="Daum C."/>
            <person name="Ezra D."/>
            <person name="Gonzalez J."/>
            <person name="Henrissat B."/>
            <person name="Kuo A."/>
            <person name="Liang C."/>
            <person name="Lipzen A."/>
            <person name="Lutzoni F."/>
            <person name="Magnuson J."/>
            <person name="Mondo S."/>
            <person name="Nolan M."/>
            <person name="Ohm R."/>
            <person name="Pangilinan J."/>
            <person name="Park H.-J."/>
            <person name="Ramirez L."/>
            <person name="Alfaro M."/>
            <person name="Sun H."/>
            <person name="Tritt A."/>
            <person name="Yoshinaga Y."/>
            <person name="Zwiers L.-H."/>
            <person name="Turgeon B."/>
            <person name="Goodwin S."/>
            <person name="Spatafora J."/>
            <person name="Crous P."/>
            <person name="Grigoriev I."/>
        </authorList>
    </citation>
    <scope>NUCLEOTIDE SEQUENCE</scope>
    <source>
        <strain evidence="7">CBS 121410</strain>
    </source>
</reference>
<dbReference type="EMBL" id="ML978713">
    <property type="protein sequence ID" value="KAF2090064.1"/>
    <property type="molecule type" value="Genomic_DNA"/>
</dbReference>
<evidence type="ECO:0000313" key="8">
    <source>
        <dbReference type="Proteomes" id="UP000799776"/>
    </source>
</evidence>
<keyword evidence="8" id="KW-1185">Reference proteome</keyword>
<sequence>PASAFADIQVVLKTGFAETDNKLLTHLRTVTSIVPASSLLIFSDAASQTAGHQIIDILSSFPPAYRAANPEFSTYSAQKQAQADGRTLEPSHSGWLLDKHKFLPMLSKTWALRPDKKFYVFAEADTFVFWENMLGFLAQLDGADELYLGHGIDAGLEGHAPFAYGGSGYVLSAGAMRAMMRGEEEAFGEPGTHAFGRDMRGECCGDAVLGDVLAEKGIGLRGYWPLINGQSLEDLVLGGDGGLWCEPVLSLHHLAEWEMESLWHWTTTSNEAKPNPLLYTNLLHYLLPRFNASDHDWQNNNRQPIPHVYDIVPDDDDDVSSTAHACEALCRANDHCFHWQFDDDNKRCSISRSIQLGEPRGKFAENVAQKRSGFDVDHIE</sequence>
<dbReference type="PANTHER" id="PTHR23033:SF47">
    <property type="entry name" value="APPLE DOMAIN-CONTAINING PROTEIN-RELATED"/>
    <property type="match status" value="1"/>
</dbReference>
<evidence type="ECO:0000256" key="3">
    <source>
        <dbReference type="ARBA" id="ARBA00022692"/>
    </source>
</evidence>
<keyword evidence="6" id="KW-0472">Membrane</keyword>
<dbReference type="Gene3D" id="3.90.550.50">
    <property type="match status" value="1"/>
</dbReference>
<keyword evidence="5" id="KW-1133">Transmembrane helix</keyword>
<evidence type="ECO:0000256" key="1">
    <source>
        <dbReference type="ARBA" id="ARBA00004606"/>
    </source>
</evidence>
<dbReference type="PANTHER" id="PTHR23033">
    <property type="entry name" value="BETA1,3-GALACTOSYLTRANSFERASE"/>
    <property type="match status" value="1"/>
</dbReference>
<dbReference type="GO" id="GO:0016020">
    <property type="term" value="C:membrane"/>
    <property type="evidence" value="ECO:0007669"/>
    <property type="project" value="UniProtKB-SubCell"/>
</dbReference>
<comment type="caution">
    <text evidence="7">The sequence shown here is derived from an EMBL/GenBank/DDBJ whole genome shotgun (WGS) entry which is preliminary data.</text>
</comment>
<dbReference type="Proteomes" id="UP000799776">
    <property type="component" value="Unassembled WGS sequence"/>
</dbReference>
<dbReference type="OrthoDB" id="414175at2759"/>
<evidence type="ECO:0000256" key="2">
    <source>
        <dbReference type="ARBA" id="ARBA00006462"/>
    </source>
</evidence>
<dbReference type="AlphaFoldDB" id="A0A9P4I031"/>
<evidence type="ECO:0000256" key="5">
    <source>
        <dbReference type="ARBA" id="ARBA00022989"/>
    </source>
</evidence>
<name>A0A9P4I031_9PEZI</name>
<feature type="non-terminal residue" evidence="7">
    <location>
        <position position="1"/>
    </location>
</feature>
<evidence type="ECO:0000256" key="6">
    <source>
        <dbReference type="ARBA" id="ARBA00023136"/>
    </source>
</evidence>
<keyword evidence="4" id="KW-0735">Signal-anchor</keyword>
<comment type="similarity">
    <text evidence="2">Belongs to the glycosyltransferase 31 family. Beta3-Gal-T subfamily.</text>
</comment>
<accession>A0A9P4I031</accession>
<gene>
    <name evidence="7" type="ORF">K490DRAFT_6337</name>
</gene>
<comment type="subcellular location">
    <subcellularLocation>
        <location evidence="1">Membrane</location>
        <topology evidence="1">Single-pass type II membrane protein</topology>
    </subcellularLocation>
</comment>
<keyword evidence="3" id="KW-0812">Transmembrane</keyword>
<organism evidence="7 8">
    <name type="scientific">Saccharata proteae CBS 121410</name>
    <dbReference type="NCBI Taxonomy" id="1314787"/>
    <lineage>
        <taxon>Eukaryota</taxon>
        <taxon>Fungi</taxon>
        <taxon>Dikarya</taxon>
        <taxon>Ascomycota</taxon>
        <taxon>Pezizomycotina</taxon>
        <taxon>Dothideomycetes</taxon>
        <taxon>Dothideomycetes incertae sedis</taxon>
        <taxon>Botryosphaeriales</taxon>
        <taxon>Saccharataceae</taxon>
        <taxon>Saccharata</taxon>
    </lineage>
</organism>
<protein>
    <submittedName>
        <fullName evidence="7">Glycosyltransferase family 31 protein</fullName>
    </submittedName>
</protein>
<evidence type="ECO:0000313" key="7">
    <source>
        <dbReference type="EMBL" id="KAF2090064.1"/>
    </source>
</evidence>
<dbReference type="InterPro" id="IPR026050">
    <property type="entry name" value="C1GALT1/C1GALT1_chp1"/>
</dbReference>
<proteinExistence type="inferred from homology"/>
<dbReference type="Gene3D" id="3.50.4.10">
    <property type="entry name" value="Hepatocyte Growth Factor"/>
    <property type="match status" value="1"/>
</dbReference>
<evidence type="ECO:0000256" key="4">
    <source>
        <dbReference type="ARBA" id="ARBA00022968"/>
    </source>
</evidence>
<feature type="non-terminal residue" evidence="7">
    <location>
        <position position="380"/>
    </location>
</feature>